<dbReference type="PANTHER" id="PTHR45138:SF9">
    <property type="entry name" value="DIGUANYLATE CYCLASE DGCM-RELATED"/>
    <property type="match status" value="1"/>
</dbReference>
<dbReference type="InterPro" id="IPR043128">
    <property type="entry name" value="Rev_trsase/Diguanyl_cyclase"/>
</dbReference>
<dbReference type="GO" id="GO:1902201">
    <property type="term" value="P:negative regulation of bacterial-type flagellum-dependent cell motility"/>
    <property type="evidence" value="ECO:0007669"/>
    <property type="project" value="TreeGrafter"/>
</dbReference>
<evidence type="ECO:0000259" key="1">
    <source>
        <dbReference type="PROSITE" id="PS50887"/>
    </source>
</evidence>
<dbReference type="Gene3D" id="3.30.70.270">
    <property type="match status" value="1"/>
</dbReference>
<dbReference type="PROSITE" id="PS50887">
    <property type="entry name" value="GGDEF"/>
    <property type="match status" value="1"/>
</dbReference>
<organism evidence="2 3">
    <name type="scientific">[Phormidium ambiguum] IAM M-71</name>
    <dbReference type="NCBI Taxonomy" id="454136"/>
    <lineage>
        <taxon>Bacteria</taxon>
        <taxon>Bacillati</taxon>
        <taxon>Cyanobacteriota</taxon>
        <taxon>Cyanophyceae</taxon>
        <taxon>Oscillatoriophycideae</taxon>
        <taxon>Aerosakkonematales</taxon>
        <taxon>Aerosakkonemataceae</taxon>
        <taxon>Floridanema</taxon>
    </lineage>
</organism>
<dbReference type="InterPro" id="IPR050469">
    <property type="entry name" value="Diguanylate_Cyclase"/>
</dbReference>
<proteinExistence type="predicted"/>
<reference evidence="2 3" key="1">
    <citation type="submission" date="2016-11" db="EMBL/GenBank/DDBJ databases">
        <title>Draft Genome Sequences of Nine Cyanobacterial Strains from Diverse Habitats.</title>
        <authorList>
            <person name="Zhu T."/>
            <person name="Hou S."/>
            <person name="Lu X."/>
            <person name="Hess W.R."/>
        </authorList>
    </citation>
    <scope>NUCLEOTIDE SEQUENCE [LARGE SCALE GENOMIC DNA]</scope>
    <source>
        <strain evidence="2 3">IAM M-71</strain>
    </source>
</reference>
<gene>
    <name evidence="2" type="ORF">NIES2119_03000</name>
</gene>
<dbReference type="InterPro" id="IPR000160">
    <property type="entry name" value="GGDEF_dom"/>
</dbReference>
<dbReference type="RefSeq" id="WP_073591969.1">
    <property type="nucleotide sequence ID" value="NZ_MRCE01000002.1"/>
</dbReference>
<dbReference type="OrthoDB" id="9759607at2"/>
<protein>
    <recommendedName>
        <fullName evidence="1">GGDEF domain-containing protein</fullName>
    </recommendedName>
</protein>
<evidence type="ECO:0000313" key="2">
    <source>
        <dbReference type="EMBL" id="OKH40588.1"/>
    </source>
</evidence>
<dbReference type="InterPro" id="IPR029787">
    <property type="entry name" value="Nucleotide_cyclase"/>
</dbReference>
<dbReference type="STRING" id="454136.NIES2119_03000"/>
<dbReference type="Pfam" id="PF00990">
    <property type="entry name" value="GGDEF"/>
    <property type="match status" value="1"/>
</dbReference>
<dbReference type="GO" id="GO:0005886">
    <property type="term" value="C:plasma membrane"/>
    <property type="evidence" value="ECO:0007669"/>
    <property type="project" value="TreeGrafter"/>
</dbReference>
<name>A0A1U7IT08_9CYAN</name>
<dbReference type="PANTHER" id="PTHR45138">
    <property type="entry name" value="REGULATORY COMPONENTS OF SENSORY TRANSDUCTION SYSTEM"/>
    <property type="match status" value="1"/>
</dbReference>
<feature type="domain" description="GGDEF" evidence="1">
    <location>
        <begin position="196"/>
        <end position="333"/>
    </location>
</feature>
<dbReference type="AlphaFoldDB" id="A0A1U7IT08"/>
<dbReference type="GO" id="GO:0043709">
    <property type="term" value="P:cell adhesion involved in single-species biofilm formation"/>
    <property type="evidence" value="ECO:0007669"/>
    <property type="project" value="TreeGrafter"/>
</dbReference>
<sequence>MQPLTLESTLADLSLYDFTIESHTLSSKVAEAFADNNLLPGVIITHQNQFLGMISRREFLERMSRPYGLELFSRRPISSLCKLFKQEPLILPSDTLIMTAAKQSLWRSPELVYEPVIVKLNPKEYRLLDAYQLLVAQSDIHELANLLISDLYKKLATANQELQKLATVDSLTNLANRRQFDEYLEQQWQQMRRQIEWLSLIFIDVDYFKLYNDTYGHLAGDYCLKEVAKAIKNSVQRATDLVARYGGEEFAVILPTTGVEGAINLAKQMINNVRKLQITHQKSVISPYVTISLGVVSIIPNLDTNPASLIASADVALYAAKLSGRDRYILHSSLQITEQKLNL</sequence>
<dbReference type="NCBIfam" id="TIGR00254">
    <property type="entry name" value="GGDEF"/>
    <property type="match status" value="1"/>
</dbReference>
<dbReference type="CDD" id="cd01949">
    <property type="entry name" value="GGDEF"/>
    <property type="match status" value="1"/>
</dbReference>
<dbReference type="GO" id="GO:0052621">
    <property type="term" value="F:diguanylate cyclase activity"/>
    <property type="evidence" value="ECO:0007669"/>
    <property type="project" value="TreeGrafter"/>
</dbReference>
<dbReference type="Proteomes" id="UP000185860">
    <property type="component" value="Unassembled WGS sequence"/>
</dbReference>
<comment type="caution">
    <text evidence="2">The sequence shown here is derived from an EMBL/GenBank/DDBJ whole genome shotgun (WGS) entry which is preliminary data.</text>
</comment>
<dbReference type="SUPFAM" id="SSF55073">
    <property type="entry name" value="Nucleotide cyclase"/>
    <property type="match status" value="1"/>
</dbReference>
<dbReference type="FunFam" id="3.30.70.270:FF:000001">
    <property type="entry name" value="Diguanylate cyclase domain protein"/>
    <property type="match status" value="1"/>
</dbReference>
<dbReference type="EMBL" id="MRCE01000002">
    <property type="protein sequence ID" value="OKH40588.1"/>
    <property type="molecule type" value="Genomic_DNA"/>
</dbReference>
<evidence type="ECO:0000313" key="3">
    <source>
        <dbReference type="Proteomes" id="UP000185860"/>
    </source>
</evidence>
<dbReference type="SMART" id="SM00267">
    <property type="entry name" value="GGDEF"/>
    <property type="match status" value="1"/>
</dbReference>
<accession>A0A1U7IT08</accession>